<reference evidence="2 3" key="1">
    <citation type="submission" date="2020-08" db="EMBL/GenBank/DDBJ databases">
        <title>Sequencing the genomes of 1000 actinobacteria strains.</title>
        <authorList>
            <person name="Klenk H.-P."/>
        </authorList>
    </citation>
    <scope>NUCLEOTIDE SEQUENCE [LARGE SCALE GENOMIC DNA]</scope>
    <source>
        <strain evidence="2 3">DSM 20146</strain>
    </source>
</reference>
<accession>A0A7W4UWA1</accession>
<dbReference type="InterPro" id="IPR011047">
    <property type="entry name" value="Quinoprotein_ADH-like_sf"/>
</dbReference>
<dbReference type="Proteomes" id="UP000538196">
    <property type="component" value="Unassembled WGS sequence"/>
</dbReference>
<keyword evidence="3" id="KW-1185">Reference proteome</keyword>
<protein>
    <recommendedName>
        <fullName evidence="4">ArsR family transcriptional regulator</fullName>
    </recommendedName>
</protein>
<name>A0A7W4UWA1_LEIAQ</name>
<gene>
    <name evidence="2" type="ORF">FHX33_002232</name>
</gene>
<keyword evidence="1" id="KW-1133">Transmembrane helix</keyword>
<dbReference type="PANTHER" id="PTHR35340:SF6">
    <property type="entry name" value="ASST-DOMAIN-CONTAINING PROTEIN"/>
    <property type="match status" value="1"/>
</dbReference>
<dbReference type="InterPro" id="IPR053143">
    <property type="entry name" value="Arylsulfate_ST"/>
</dbReference>
<dbReference type="InterPro" id="IPR015943">
    <property type="entry name" value="WD40/YVTN_repeat-like_dom_sf"/>
</dbReference>
<dbReference type="SUPFAM" id="SSF50998">
    <property type="entry name" value="Quinoprotein alcohol dehydrogenase-like"/>
    <property type="match status" value="1"/>
</dbReference>
<dbReference type="RefSeq" id="WP_183428508.1">
    <property type="nucleotide sequence ID" value="NZ_JACHVP010000002.1"/>
</dbReference>
<dbReference type="PROSITE" id="PS51318">
    <property type="entry name" value="TAT"/>
    <property type="match status" value="1"/>
</dbReference>
<evidence type="ECO:0000313" key="3">
    <source>
        <dbReference type="Proteomes" id="UP000538196"/>
    </source>
</evidence>
<sequence>MDQNPSLSRRALITGGGVVVVGIASALVVASRSTAGSNPSPTATPSAAGPTMRTFHSTDLTVPAVSTVKTGTTAAGLVFVTQQVSGFNGLIMDDDGEPVWIEPTKANVTDLRVQSYGGASVLTYWTGKSTGGHGAGTGVILDTSYAQVATVSAGGGLDADLHEFNLTDRGTALITVYETVPADLSSIGGPKQGYMYDCRAQEIDVATGAVLLDWKASDHIPVSETYLGLSQDAGHDGTTAGRAFDPYHLNAVDDAGDRLLVSSRHTHTVYAIDRSTGEVAWRFGGKKSDIAVPDGAVFAWQHDVRAQDDGTITLFDNHLYSSSAGGASRGLAFRVDETAKTATLAQEYATAGHLGTAMGSTQVLPGGNVLVGWGTDPAVTEFTAAGDVVWEATLGAISYRAARNEWAAHPASAPDVAAKAESGGARVYASWNGATEVAAWRVLAATTGDPRAVGQVTRSGFETSLLVPAAATVAVQALDAGGTVLGTSKTVTV</sequence>
<proteinExistence type="predicted"/>
<keyword evidence="1" id="KW-0472">Membrane</keyword>
<dbReference type="InterPro" id="IPR006311">
    <property type="entry name" value="TAT_signal"/>
</dbReference>
<keyword evidence="1" id="KW-0812">Transmembrane</keyword>
<dbReference type="Gene3D" id="2.130.10.10">
    <property type="entry name" value="YVTN repeat-like/Quinoprotein amine dehydrogenase"/>
    <property type="match status" value="1"/>
</dbReference>
<feature type="transmembrane region" description="Helical" evidence="1">
    <location>
        <begin position="12"/>
        <end position="30"/>
    </location>
</feature>
<dbReference type="Pfam" id="PF14269">
    <property type="entry name" value="Arylsulfotran_2"/>
    <property type="match status" value="1"/>
</dbReference>
<dbReference type="InterPro" id="IPR039535">
    <property type="entry name" value="ASST-like"/>
</dbReference>
<evidence type="ECO:0008006" key="4">
    <source>
        <dbReference type="Google" id="ProtNLM"/>
    </source>
</evidence>
<dbReference type="PANTHER" id="PTHR35340">
    <property type="entry name" value="PQQ ENZYME REPEAT PROTEIN-RELATED"/>
    <property type="match status" value="1"/>
</dbReference>
<evidence type="ECO:0000256" key="1">
    <source>
        <dbReference type="SAM" id="Phobius"/>
    </source>
</evidence>
<comment type="caution">
    <text evidence="2">The sequence shown here is derived from an EMBL/GenBank/DDBJ whole genome shotgun (WGS) entry which is preliminary data.</text>
</comment>
<dbReference type="AlphaFoldDB" id="A0A7W4UWA1"/>
<dbReference type="EMBL" id="JACHVP010000002">
    <property type="protein sequence ID" value="MBB2967469.1"/>
    <property type="molecule type" value="Genomic_DNA"/>
</dbReference>
<organism evidence="2 3">
    <name type="scientific">Leifsonia aquatica</name>
    <name type="common">Corynebacterium aquaticum</name>
    <dbReference type="NCBI Taxonomy" id="144185"/>
    <lineage>
        <taxon>Bacteria</taxon>
        <taxon>Bacillati</taxon>
        <taxon>Actinomycetota</taxon>
        <taxon>Actinomycetes</taxon>
        <taxon>Micrococcales</taxon>
        <taxon>Microbacteriaceae</taxon>
        <taxon>Leifsonia</taxon>
    </lineage>
</organism>
<evidence type="ECO:0000313" key="2">
    <source>
        <dbReference type="EMBL" id="MBB2967469.1"/>
    </source>
</evidence>